<evidence type="ECO:0000313" key="2">
    <source>
        <dbReference type="Proteomes" id="UP000186002"/>
    </source>
</evidence>
<protein>
    <submittedName>
        <fullName evidence="1">Uncharacterized protein</fullName>
    </submittedName>
</protein>
<proteinExistence type="predicted"/>
<name>A0A1M7PMQ5_9HYPH</name>
<dbReference type="STRING" id="735517.SAMN05444272_4523"/>
<organism evidence="1 2">
    <name type="scientific">Roseibium suaedae</name>
    <dbReference type="NCBI Taxonomy" id="735517"/>
    <lineage>
        <taxon>Bacteria</taxon>
        <taxon>Pseudomonadati</taxon>
        <taxon>Pseudomonadota</taxon>
        <taxon>Alphaproteobacteria</taxon>
        <taxon>Hyphomicrobiales</taxon>
        <taxon>Stappiaceae</taxon>
        <taxon>Roseibium</taxon>
    </lineage>
</organism>
<dbReference type="Proteomes" id="UP000186002">
    <property type="component" value="Unassembled WGS sequence"/>
</dbReference>
<gene>
    <name evidence="1" type="ORF">SAMN05444272_4523</name>
</gene>
<accession>A0A1M7PMQ5</accession>
<reference evidence="1 2" key="1">
    <citation type="submission" date="2016-11" db="EMBL/GenBank/DDBJ databases">
        <authorList>
            <person name="Jaros S."/>
            <person name="Januszkiewicz K."/>
            <person name="Wedrychowicz H."/>
        </authorList>
    </citation>
    <scope>NUCLEOTIDE SEQUENCE [LARGE SCALE GENOMIC DNA]</scope>
    <source>
        <strain evidence="1 2">DSM 22153</strain>
    </source>
</reference>
<sequence>MSKKRDAEFALLFKTVAGLCERVAILEASLERLKAKELDRSTKTIDPEALNLSSLSALGANLGVVFAGRFERPFDLDDFIRPIERALARRISQNQNKRFGQLMKRRPKQN</sequence>
<dbReference type="AlphaFoldDB" id="A0A1M7PMQ5"/>
<evidence type="ECO:0000313" key="1">
    <source>
        <dbReference type="EMBL" id="SHN18540.1"/>
    </source>
</evidence>
<dbReference type="RefSeq" id="WP_073015646.1">
    <property type="nucleotide sequence ID" value="NZ_FRBW01000009.1"/>
</dbReference>
<keyword evidence="2" id="KW-1185">Reference proteome</keyword>
<dbReference type="EMBL" id="FRBW01000009">
    <property type="protein sequence ID" value="SHN18540.1"/>
    <property type="molecule type" value="Genomic_DNA"/>
</dbReference>